<evidence type="ECO:0000256" key="4">
    <source>
        <dbReference type="ARBA" id="ARBA00022741"/>
    </source>
</evidence>
<dbReference type="PANTHER" id="PTHR11922:SF2">
    <property type="entry name" value="GMP SYNTHASE [GLUTAMINE-HYDROLYZING]"/>
    <property type="match status" value="1"/>
</dbReference>
<dbReference type="EMBL" id="SORI01000009">
    <property type="protein sequence ID" value="TDY60208.1"/>
    <property type="molecule type" value="Genomic_DNA"/>
</dbReference>
<dbReference type="InterPro" id="IPR022955">
    <property type="entry name" value="GMP_synthase"/>
</dbReference>
<evidence type="ECO:0000313" key="12">
    <source>
        <dbReference type="EMBL" id="TDY60208.1"/>
    </source>
</evidence>
<dbReference type="NCBIfam" id="TIGR00888">
    <property type="entry name" value="guaA_Nterm"/>
    <property type="match status" value="1"/>
</dbReference>
<dbReference type="Proteomes" id="UP000295066">
    <property type="component" value="Unassembled WGS sequence"/>
</dbReference>
<comment type="caution">
    <text evidence="12">The sequence shown here is derived from an EMBL/GenBank/DDBJ whole genome shotgun (WGS) entry which is preliminary data.</text>
</comment>
<dbReference type="OrthoDB" id="9802219at2"/>
<keyword evidence="8 9" id="KW-0315">Glutamine amidotransferase</keyword>
<dbReference type="GO" id="GO:0003921">
    <property type="term" value="F:GMP synthase activity"/>
    <property type="evidence" value="ECO:0007669"/>
    <property type="project" value="InterPro"/>
</dbReference>
<dbReference type="PRINTS" id="PR00096">
    <property type="entry name" value="GATASE"/>
</dbReference>
<keyword evidence="6 9" id="KW-0658">Purine biosynthesis</keyword>
<gene>
    <name evidence="9" type="primary">guaA</name>
    <name evidence="12" type="ORF">C8D99_10964</name>
</gene>
<comment type="catalytic activity">
    <reaction evidence="9">
        <text>XMP + L-glutamine + ATP + H2O = GMP + L-glutamate + AMP + diphosphate + 2 H(+)</text>
        <dbReference type="Rhea" id="RHEA:11680"/>
        <dbReference type="ChEBI" id="CHEBI:15377"/>
        <dbReference type="ChEBI" id="CHEBI:15378"/>
        <dbReference type="ChEBI" id="CHEBI:29985"/>
        <dbReference type="ChEBI" id="CHEBI:30616"/>
        <dbReference type="ChEBI" id="CHEBI:33019"/>
        <dbReference type="ChEBI" id="CHEBI:57464"/>
        <dbReference type="ChEBI" id="CHEBI:58115"/>
        <dbReference type="ChEBI" id="CHEBI:58359"/>
        <dbReference type="ChEBI" id="CHEBI:456215"/>
        <dbReference type="EC" id="6.3.5.2"/>
    </reaction>
</comment>
<evidence type="ECO:0000256" key="10">
    <source>
        <dbReference type="PROSITE-ProRule" id="PRU00886"/>
    </source>
</evidence>
<dbReference type="CDD" id="cd01742">
    <property type="entry name" value="GATase1_GMP_Synthase"/>
    <property type="match status" value="1"/>
</dbReference>
<evidence type="ECO:0000256" key="7">
    <source>
        <dbReference type="ARBA" id="ARBA00022840"/>
    </source>
</evidence>
<keyword evidence="13" id="KW-1185">Reference proteome</keyword>
<feature type="domain" description="GMPS ATP-PPase" evidence="11">
    <location>
        <begin position="194"/>
        <end position="384"/>
    </location>
</feature>
<dbReference type="Gene3D" id="3.40.50.620">
    <property type="entry name" value="HUPs"/>
    <property type="match status" value="1"/>
</dbReference>
<dbReference type="Gene3D" id="3.30.300.10">
    <property type="match status" value="1"/>
</dbReference>
<evidence type="ECO:0000259" key="11">
    <source>
        <dbReference type="PROSITE" id="PS51553"/>
    </source>
</evidence>
<dbReference type="InterPro" id="IPR017926">
    <property type="entry name" value="GATASE"/>
</dbReference>
<accession>A0A4R8M5V9</accession>
<dbReference type="InterPro" id="IPR004739">
    <property type="entry name" value="GMP_synth_GATase"/>
</dbReference>
<proteinExistence type="inferred from homology"/>
<dbReference type="GO" id="GO:0005524">
    <property type="term" value="F:ATP binding"/>
    <property type="evidence" value="ECO:0007669"/>
    <property type="project" value="UniProtKB-UniRule"/>
</dbReference>
<dbReference type="InterPro" id="IPR001674">
    <property type="entry name" value="GMP_synth_C"/>
</dbReference>
<dbReference type="PRINTS" id="PR00097">
    <property type="entry name" value="ANTSNTHASEII"/>
</dbReference>
<feature type="active site" description="Nucleophile" evidence="9">
    <location>
        <position position="80"/>
    </location>
</feature>
<evidence type="ECO:0000256" key="1">
    <source>
        <dbReference type="ARBA" id="ARBA00002332"/>
    </source>
</evidence>
<dbReference type="EC" id="6.3.5.2" evidence="9"/>
<evidence type="ECO:0000256" key="6">
    <source>
        <dbReference type="ARBA" id="ARBA00022755"/>
    </source>
</evidence>
<comment type="function">
    <text evidence="1 9">Catalyzes the synthesis of GMP from XMP.</text>
</comment>
<reference evidence="12 13" key="1">
    <citation type="submission" date="2019-03" db="EMBL/GenBank/DDBJ databases">
        <title>Genomic Encyclopedia of Type Strains, Phase IV (KMG-IV): sequencing the most valuable type-strain genomes for metagenomic binning, comparative biology and taxonomic classification.</title>
        <authorList>
            <person name="Goeker M."/>
        </authorList>
    </citation>
    <scope>NUCLEOTIDE SEQUENCE [LARGE SCALE GENOMIC DNA]</scope>
    <source>
        <strain evidence="12 13">DSM 25964</strain>
    </source>
</reference>
<dbReference type="CDD" id="cd01997">
    <property type="entry name" value="GMP_synthase_C"/>
    <property type="match status" value="1"/>
</dbReference>
<evidence type="ECO:0000256" key="2">
    <source>
        <dbReference type="ARBA" id="ARBA00005153"/>
    </source>
</evidence>
<dbReference type="InterPro" id="IPR029062">
    <property type="entry name" value="Class_I_gatase-like"/>
</dbReference>
<evidence type="ECO:0000256" key="3">
    <source>
        <dbReference type="ARBA" id="ARBA00022598"/>
    </source>
</evidence>
<evidence type="ECO:0000256" key="5">
    <source>
        <dbReference type="ARBA" id="ARBA00022749"/>
    </source>
</evidence>
<dbReference type="NCBIfam" id="NF000848">
    <property type="entry name" value="PRK00074.1"/>
    <property type="match status" value="1"/>
</dbReference>
<dbReference type="Pfam" id="PF00958">
    <property type="entry name" value="GMP_synt_C"/>
    <property type="match status" value="1"/>
</dbReference>
<dbReference type="FunFam" id="3.40.50.620:FF:000001">
    <property type="entry name" value="GMP synthase [glutamine-hydrolyzing]"/>
    <property type="match status" value="1"/>
</dbReference>
<keyword evidence="4 9" id="KW-0547">Nucleotide-binding</keyword>
<dbReference type="FunFam" id="3.40.50.880:FF:000001">
    <property type="entry name" value="GMP synthase [glutamine-hydrolyzing]"/>
    <property type="match status" value="1"/>
</dbReference>
<sequence>MDNIVILDCGSQFTQLIARRVRELKVHSEILPWDVSLGEIESRRPRGVIISGGPMSVTDEDAPALPEGLFSLEVPVLGVCYGMQLVTSMMGGRVTSGKAREYGRTEISVSGESLLFEGVPSSFEVWMSHGDHIDALAPGFRLVAETSKGVPAAMENPEKGIWGLQFHPEVVHTRFGTEILSNFLFKVCSCSPDWDLGNWIDIMVEEIRQKTGDDRVICGLSGGVDSSVAAVLTARAIGDRLDCIFVNNGLLRLGEAEEVLEQYKQLSLKVHYVDASKTFLSALAGVTDPERKRKIIGETFIRVFEKEAARFEDAAWLLQGTLYPDVIESGHKGKNASVIKSHHNVGGLPEDMKLKVLEPLRDLFKDEVRSTGRLLGVPEAIVSRQPFPGPGLAVRCLGEIDETRLDTLRRADAIFREEIVSWEGYPSIWQAFAVLLPVKTVGVMGDSRTYSEVAVLRAVESHDGMTADWVRVPYDILDRTARRICNEVKGVNRVALDVTSKPPSTIEWE</sequence>
<dbReference type="AlphaFoldDB" id="A0A4R8M5V9"/>
<evidence type="ECO:0000313" key="13">
    <source>
        <dbReference type="Proteomes" id="UP000295066"/>
    </source>
</evidence>
<feature type="binding site" evidence="10">
    <location>
        <begin position="221"/>
        <end position="227"/>
    </location>
    <ligand>
        <name>ATP</name>
        <dbReference type="ChEBI" id="CHEBI:30616"/>
    </ligand>
</feature>
<dbReference type="NCBIfam" id="TIGR00884">
    <property type="entry name" value="guaA_Cterm"/>
    <property type="match status" value="1"/>
</dbReference>
<evidence type="ECO:0000256" key="8">
    <source>
        <dbReference type="ARBA" id="ARBA00022962"/>
    </source>
</evidence>
<dbReference type="RefSeq" id="WP_133957669.1">
    <property type="nucleotide sequence ID" value="NZ_SORI01000009.1"/>
</dbReference>
<dbReference type="SUPFAM" id="SSF52317">
    <property type="entry name" value="Class I glutamine amidotransferase-like"/>
    <property type="match status" value="1"/>
</dbReference>
<dbReference type="InterPro" id="IPR025777">
    <property type="entry name" value="GMPS_ATP_PPase_dom"/>
</dbReference>
<comment type="subunit">
    <text evidence="9">Homodimer.</text>
</comment>
<dbReference type="InterPro" id="IPR014729">
    <property type="entry name" value="Rossmann-like_a/b/a_fold"/>
</dbReference>
<dbReference type="PROSITE" id="PS51273">
    <property type="entry name" value="GATASE_TYPE_1"/>
    <property type="match status" value="1"/>
</dbReference>
<dbReference type="HAMAP" id="MF_00344">
    <property type="entry name" value="GMP_synthase"/>
    <property type="match status" value="1"/>
</dbReference>
<dbReference type="GO" id="GO:0005829">
    <property type="term" value="C:cytosol"/>
    <property type="evidence" value="ECO:0007669"/>
    <property type="project" value="TreeGrafter"/>
</dbReference>
<keyword evidence="5 9" id="KW-0332">GMP biosynthesis</keyword>
<name>A0A4R8M5V9_9BACT</name>
<dbReference type="SUPFAM" id="SSF54810">
    <property type="entry name" value="GMP synthetase C-terminal dimerisation domain"/>
    <property type="match status" value="1"/>
</dbReference>
<organism evidence="12 13">
    <name type="scientific">Aminivibrio pyruvatiphilus</name>
    <dbReference type="NCBI Taxonomy" id="1005740"/>
    <lineage>
        <taxon>Bacteria</taxon>
        <taxon>Thermotogati</taxon>
        <taxon>Synergistota</taxon>
        <taxon>Synergistia</taxon>
        <taxon>Synergistales</taxon>
        <taxon>Aminobacteriaceae</taxon>
        <taxon>Aminivibrio</taxon>
    </lineage>
</organism>
<comment type="pathway">
    <text evidence="2 9">Purine metabolism; GMP biosynthesis; GMP from XMP (L-Gln route): step 1/1.</text>
</comment>
<dbReference type="InterPro" id="IPR022310">
    <property type="entry name" value="NAD/GMP_synthase"/>
</dbReference>
<evidence type="ECO:0000256" key="9">
    <source>
        <dbReference type="HAMAP-Rule" id="MF_00344"/>
    </source>
</evidence>
<keyword evidence="7 9" id="KW-0067">ATP-binding</keyword>
<dbReference type="FunFam" id="3.30.300.10:FF:000002">
    <property type="entry name" value="GMP synthase [glutamine-hydrolyzing]"/>
    <property type="match status" value="1"/>
</dbReference>
<dbReference type="Gene3D" id="3.40.50.880">
    <property type="match status" value="1"/>
</dbReference>
<dbReference type="PROSITE" id="PS51553">
    <property type="entry name" value="GMPS_ATP_PPASE"/>
    <property type="match status" value="1"/>
</dbReference>
<keyword evidence="3 9" id="KW-0436">Ligase</keyword>
<dbReference type="SUPFAM" id="SSF52402">
    <property type="entry name" value="Adenine nucleotide alpha hydrolases-like"/>
    <property type="match status" value="1"/>
</dbReference>
<dbReference type="PRINTS" id="PR00099">
    <property type="entry name" value="CPSGATASE"/>
</dbReference>
<dbReference type="UniPathway" id="UPA00189">
    <property type="reaction ID" value="UER00296"/>
</dbReference>
<dbReference type="PANTHER" id="PTHR11922">
    <property type="entry name" value="GMP SYNTHASE-RELATED"/>
    <property type="match status" value="1"/>
</dbReference>
<dbReference type="Pfam" id="PF00117">
    <property type="entry name" value="GATase"/>
    <property type="match status" value="1"/>
</dbReference>
<feature type="active site" evidence="9">
    <location>
        <position position="169"/>
    </location>
</feature>
<protein>
    <recommendedName>
        <fullName evidence="9">GMP synthase [glutamine-hydrolyzing]</fullName>
        <ecNumber evidence="9">6.3.5.2</ecNumber>
    </recommendedName>
    <alternativeName>
        <fullName evidence="9">GMP synthetase</fullName>
    </alternativeName>
    <alternativeName>
        <fullName evidence="9">Glutamine amidotransferase</fullName>
    </alternativeName>
</protein>
<feature type="active site" evidence="9">
    <location>
        <position position="167"/>
    </location>
</feature>
<dbReference type="Pfam" id="PF02540">
    <property type="entry name" value="NAD_synthase"/>
    <property type="match status" value="1"/>
</dbReference>